<accession>A0A832MM24</accession>
<keyword evidence="1" id="KW-0472">Membrane</keyword>
<gene>
    <name evidence="2" type="ORF">ENR23_03275</name>
</gene>
<proteinExistence type="predicted"/>
<keyword evidence="1" id="KW-0812">Transmembrane</keyword>
<dbReference type="EMBL" id="DSQF01000004">
    <property type="protein sequence ID" value="HGZ42443.1"/>
    <property type="molecule type" value="Genomic_DNA"/>
</dbReference>
<sequence length="169" mass="17724">MSAPRGARGRVPAGPIAAAALLAIVFGAALVVLVRTGREAGRARAGRVPADSVAALADSLDAWRERARALEAALAARPALAPEDAARFARLGLADPERAIRAAALGQSALIPFRGVLGGTMRVVEARVLDDHWVLAEFEDGHVAGSMMLEYRVVPGGTIVWRRLAAYLD</sequence>
<evidence type="ECO:0000313" key="2">
    <source>
        <dbReference type="EMBL" id="HGZ42443.1"/>
    </source>
</evidence>
<name>A0A832MM24_UNCEI</name>
<feature type="transmembrane region" description="Helical" evidence="1">
    <location>
        <begin position="12"/>
        <end position="34"/>
    </location>
</feature>
<dbReference type="AlphaFoldDB" id="A0A832MM24"/>
<evidence type="ECO:0000256" key="1">
    <source>
        <dbReference type="SAM" id="Phobius"/>
    </source>
</evidence>
<protein>
    <submittedName>
        <fullName evidence="2">Uncharacterized protein</fullName>
    </submittedName>
</protein>
<reference evidence="2" key="1">
    <citation type="journal article" date="2020" name="mSystems">
        <title>Genome- and Community-Level Interaction Insights into Carbon Utilization and Element Cycling Functions of Hydrothermarchaeota in Hydrothermal Sediment.</title>
        <authorList>
            <person name="Zhou Z."/>
            <person name="Liu Y."/>
            <person name="Xu W."/>
            <person name="Pan J."/>
            <person name="Luo Z.H."/>
            <person name="Li M."/>
        </authorList>
    </citation>
    <scope>NUCLEOTIDE SEQUENCE [LARGE SCALE GENOMIC DNA]</scope>
    <source>
        <strain evidence="2">SpSt-381</strain>
    </source>
</reference>
<comment type="caution">
    <text evidence="2">The sequence shown here is derived from an EMBL/GenBank/DDBJ whole genome shotgun (WGS) entry which is preliminary data.</text>
</comment>
<keyword evidence="1" id="KW-1133">Transmembrane helix</keyword>
<organism evidence="2">
    <name type="scientific">Eiseniibacteriota bacterium</name>
    <dbReference type="NCBI Taxonomy" id="2212470"/>
    <lineage>
        <taxon>Bacteria</taxon>
        <taxon>Candidatus Eiseniibacteriota</taxon>
    </lineage>
</organism>